<dbReference type="RefSeq" id="XP_012552034.1">
    <property type="nucleotide sequence ID" value="XM_012696580.4"/>
</dbReference>
<keyword evidence="2" id="KW-1185">Reference proteome</keyword>
<accession>A0A8R2GBA9</accession>
<evidence type="ECO:0000313" key="2">
    <source>
        <dbReference type="Proteomes" id="UP000005204"/>
    </source>
</evidence>
<dbReference type="OrthoDB" id="6763801at2759"/>
<organism evidence="1 2">
    <name type="scientific">Bombyx mori</name>
    <name type="common">Silk moth</name>
    <dbReference type="NCBI Taxonomy" id="7091"/>
    <lineage>
        <taxon>Eukaryota</taxon>
        <taxon>Metazoa</taxon>
        <taxon>Ecdysozoa</taxon>
        <taxon>Arthropoda</taxon>
        <taxon>Hexapoda</taxon>
        <taxon>Insecta</taxon>
        <taxon>Pterygota</taxon>
        <taxon>Neoptera</taxon>
        <taxon>Endopterygota</taxon>
        <taxon>Lepidoptera</taxon>
        <taxon>Glossata</taxon>
        <taxon>Ditrysia</taxon>
        <taxon>Bombycoidea</taxon>
        <taxon>Bombycidae</taxon>
        <taxon>Bombycinae</taxon>
        <taxon>Bombyx</taxon>
    </lineage>
</organism>
<protein>
    <submittedName>
        <fullName evidence="1">Uncharacterized protein</fullName>
    </submittedName>
</protein>
<sequence length="384" mass="45612">MIFNRNYNKRIKMNSMRIPLRKHPLNYLKAIHNVLKIQKNAPVCLFTTSVDVVDSLSSQIVQRTKEKNTVNIQNHMVENGSKSTNPPMTDEERDNLIKELMSKNRNRQLETLVREMKNKRQFMNEETLKKLFKHYSLDGKPEMIIILQKYCANVDPNLYQRNVEFLHYLAKAHCFKGNSERGLSILTHCYRKYEGYRSFYRLIFRELIQDSVLNRSEASLIVFKKYVLDFSEQWSDHYPLICFWYICWSSNWFSDQMLSNELLETSEALQDIIRDKAMAFSITVLNNDYNEDAVLRLLQNLLKHKMMEEYSKVLQVLFNYKCKYNIMKNRDVRGCTEIVRNCQSLGISLSSDQQGRYITLLINGSEDKPEKFIPDKTKLFKFKF</sequence>
<evidence type="ECO:0000313" key="1">
    <source>
        <dbReference type="EnsemblMetazoa" id="XP_012552034.1"/>
    </source>
</evidence>
<dbReference type="EnsemblMetazoa" id="XM_012696580.3">
    <property type="protein sequence ID" value="XP_012552034.1"/>
    <property type="gene ID" value="LOC101742132"/>
</dbReference>
<name>A0A8R2GBA9_BOMMO</name>
<dbReference type="Proteomes" id="UP000005204">
    <property type="component" value="Unassembled WGS sequence"/>
</dbReference>
<proteinExistence type="predicted"/>
<dbReference type="GeneID" id="101742132"/>
<dbReference type="AlphaFoldDB" id="A0A8R2GBA9"/>
<reference evidence="1" key="2">
    <citation type="submission" date="2022-06" db="UniProtKB">
        <authorList>
            <consortium name="EnsemblMetazoa"/>
        </authorList>
    </citation>
    <scope>IDENTIFICATION</scope>
    <source>
        <strain evidence="1">p50T (Dazao)</strain>
    </source>
</reference>
<reference evidence="2" key="1">
    <citation type="journal article" date="2008" name="Insect Biochem. Mol. Biol.">
        <title>The genome of a lepidopteran model insect, the silkworm Bombyx mori.</title>
        <authorList>
            <consortium name="International Silkworm Genome Consortium"/>
        </authorList>
    </citation>
    <scope>NUCLEOTIDE SEQUENCE [LARGE SCALE GENOMIC DNA]</scope>
    <source>
        <strain evidence="2">p50T</strain>
    </source>
</reference>